<organism evidence="1 2">
    <name type="scientific">Marinithermus hydrothermalis (strain DSM 14884 / JCM 11576 / T1)</name>
    <dbReference type="NCBI Taxonomy" id="869210"/>
    <lineage>
        <taxon>Bacteria</taxon>
        <taxon>Thermotogati</taxon>
        <taxon>Deinococcota</taxon>
        <taxon>Deinococci</taxon>
        <taxon>Thermales</taxon>
        <taxon>Thermaceae</taxon>
        <taxon>Marinithermus</taxon>
    </lineage>
</organism>
<sequence>MEIIGFRGAPEMTLKALQDALKNTHFPSLIVTLVTDWQDQRDRARYALFIRGAKTPILTEDAFGPAFGEPGRRALAEAVAWLEQKGVRKFYEAVLPPSEYQGLFDLEPETAYRRLVASANPTDTAIYSVA</sequence>
<reference evidence="1 2" key="1">
    <citation type="journal article" date="2012" name="Stand. Genomic Sci.">
        <title>Complete genome sequence of the aerobic, heterotroph Marinithermus hydrothermalis type strain (T1(T)) from a deep-sea hydrothermal vent chimney.</title>
        <authorList>
            <person name="Copeland A."/>
            <person name="Gu W."/>
            <person name="Yasawong M."/>
            <person name="Lapidus A."/>
            <person name="Lucas S."/>
            <person name="Deshpande S."/>
            <person name="Pagani I."/>
            <person name="Tapia R."/>
            <person name="Cheng J.F."/>
            <person name="Goodwin L.A."/>
            <person name="Pitluck S."/>
            <person name="Liolios K."/>
            <person name="Ivanova N."/>
            <person name="Mavromatis K."/>
            <person name="Mikhailova N."/>
            <person name="Pati A."/>
            <person name="Chen A."/>
            <person name="Palaniappan K."/>
            <person name="Land M."/>
            <person name="Pan C."/>
            <person name="Brambilla E.M."/>
            <person name="Rohde M."/>
            <person name="Tindall B.J."/>
            <person name="Sikorski J."/>
            <person name="Goker M."/>
            <person name="Detter J.C."/>
            <person name="Bristow J."/>
            <person name="Eisen J.A."/>
            <person name="Markowitz V."/>
            <person name="Hugenholtz P."/>
            <person name="Kyrpides N.C."/>
            <person name="Klenk H.P."/>
            <person name="Woyke T."/>
        </authorList>
    </citation>
    <scope>NUCLEOTIDE SEQUENCE [LARGE SCALE GENOMIC DNA]</scope>
    <source>
        <strain evidence="2">DSM 14884 / JCM 11576 / T1</strain>
    </source>
</reference>
<protein>
    <submittedName>
        <fullName evidence="1">Uncharacterized protein</fullName>
    </submittedName>
</protein>
<dbReference type="InterPro" id="IPR036828">
    <property type="entry name" value="TTHA1528-like_sf"/>
</dbReference>
<dbReference type="KEGG" id="mhd:Marky_1557"/>
<dbReference type="SUPFAM" id="SSF143592">
    <property type="entry name" value="TTHA1528-like"/>
    <property type="match status" value="1"/>
</dbReference>
<dbReference type="Pfam" id="PF11432">
    <property type="entry name" value="DUF3197"/>
    <property type="match status" value="1"/>
</dbReference>
<evidence type="ECO:0000313" key="2">
    <source>
        <dbReference type="Proteomes" id="UP000007030"/>
    </source>
</evidence>
<name>F2NQS8_MARHT</name>
<dbReference type="Proteomes" id="UP000007030">
    <property type="component" value="Chromosome"/>
</dbReference>
<dbReference type="RefSeq" id="WP_013704339.1">
    <property type="nucleotide sequence ID" value="NC_015387.1"/>
</dbReference>
<keyword evidence="2" id="KW-1185">Reference proteome</keyword>
<accession>F2NQS8</accession>
<dbReference type="EMBL" id="CP002630">
    <property type="protein sequence ID" value="AEB12292.1"/>
    <property type="molecule type" value="Genomic_DNA"/>
</dbReference>
<dbReference type="eggNOG" id="ENOG5032X1D">
    <property type="taxonomic scope" value="Bacteria"/>
</dbReference>
<gene>
    <name evidence="1" type="ordered locus">Marky_1557</name>
</gene>
<dbReference type="HOGENOM" id="CLU_1842751_0_0_0"/>
<dbReference type="OrthoDB" id="26119at2"/>
<evidence type="ECO:0000313" key="1">
    <source>
        <dbReference type="EMBL" id="AEB12292.1"/>
    </source>
</evidence>
<dbReference type="InterPro" id="IPR024443">
    <property type="entry name" value="DUF3197"/>
</dbReference>
<proteinExistence type="predicted"/>
<dbReference type="Gene3D" id="3.40.1530.10">
    <property type="entry name" value="TTHA1528-like"/>
    <property type="match status" value="1"/>
</dbReference>
<dbReference type="AlphaFoldDB" id="F2NQS8"/>
<dbReference type="STRING" id="869210.Marky_1557"/>